<protein>
    <submittedName>
        <fullName evidence="1">Uncharacterized protein</fullName>
    </submittedName>
</protein>
<gene>
    <name evidence="1" type="ORF">B0T17DRAFT_526498</name>
</gene>
<proteinExistence type="predicted"/>
<evidence type="ECO:0000313" key="2">
    <source>
        <dbReference type="Proteomes" id="UP001174934"/>
    </source>
</evidence>
<keyword evidence="2" id="KW-1185">Reference proteome</keyword>
<dbReference type="AlphaFoldDB" id="A0AA40CA21"/>
<dbReference type="Proteomes" id="UP001174934">
    <property type="component" value="Unassembled WGS sequence"/>
</dbReference>
<sequence length="99" mass="11056">MGLTTLPTLTRWVMAWSRCRFRRRSSVTLTFGSLARSQAGKQPSFLSDVTQPSVPVLSKWFQDGAGNLRINDLLSRDITGVLIWPRTPLSHGVFACDGY</sequence>
<name>A0AA40CA21_9PEZI</name>
<comment type="caution">
    <text evidence="1">The sequence shown here is derived from an EMBL/GenBank/DDBJ whole genome shotgun (WGS) entry which is preliminary data.</text>
</comment>
<accession>A0AA40CA21</accession>
<organism evidence="1 2">
    <name type="scientific">Bombardia bombarda</name>
    <dbReference type="NCBI Taxonomy" id="252184"/>
    <lineage>
        <taxon>Eukaryota</taxon>
        <taxon>Fungi</taxon>
        <taxon>Dikarya</taxon>
        <taxon>Ascomycota</taxon>
        <taxon>Pezizomycotina</taxon>
        <taxon>Sordariomycetes</taxon>
        <taxon>Sordariomycetidae</taxon>
        <taxon>Sordariales</taxon>
        <taxon>Lasiosphaeriaceae</taxon>
        <taxon>Bombardia</taxon>
    </lineage>
</organism>
<dbReference type="EMBL" id="JAULSR010000002">
    <property type="protein sequence ID" value="KAK0629783.1"/>
    <property type="molecule type" value="Genomic_DNA"/>
</dbReference>
<reference evidence="1" key="1">
    <citation type="submission" date="2023-06" db="EMBL/GenBank/DDBJ databases">
        <title>Genome-scale phylogeny and comparative genomics of the fungal order Sordariales.</title>
        <authorList>
            <consortium name="Lawrence Berkeley National Laboratory"/>
            <person name="Hensen N."/>
            <person name="Bonometti L."/>
            <person name="Westerberg I."/>
            <person name="Brannstrom I.O."/>
            <person name="Guillou S."/>
            <person name="Cros-Aarteil S."/>
            <person name="Calhoun S."/>
            <person name="Haridas S."/>
            <person name="Kuo A."/>
            <person name="Mondo S."/>
            <person name="Pangilinan J."/>
            <person name="Riley R."/>
            <person name="LaButti K."/>
            <person name="Andreopoulos B."/>
            <person name="Lipzen A."/>
            <person name="Chen C."/>
            <person name="Yanf M."/>
            <person name="Daum C."/>
            <person name="Ng V."/>
            <person name="Clum A."/>
            <person name="Steindorff A."/>
            <person name="Ohm R."/>
            <person name="Martin F."/>
            <person name="Silar P."/>
            <person name="Natvig D."/>
            <person name="Lalanne C."/>
            <person name="Gautier V."/>
            <person name="Ament-velasquez S.L."/>
            <person name="Kruys A."/>
            <person name="Hutchinson M.I."/>
            <person name="Powell A.J."/>
            <person name="Barry K."/>
            <person name="Miller A.N."/>
            <person name="Grigoriev I.V."/>
            <person name="Debuchy R."/>
            <person name="Gladieux P."/>
            <person name="Thoren M.H."/>
            <person name="Johannesson H."/>
        </authorList>
    </citation>
    <scope>NUCLEOTIDE SEQUENCE</scope>
    <source>
        <strain evidence="1">SMH3391-2</strain>
    </source>
</reference>
<evidence type="ECO:0000313" key="1">
    <source>
        <dbReference type="EMBL" id="KAK0629783.1"/>
    </source>
</evidence>